<keyword evidence="2" id="KW-0963">Cytoplasm</keyword>
<dbReference type="Gene3D" id="1.25.10.10">
    <property type="entry name" value="Leucine-rich Repeat Variant"/>
    <property type="match status" value="1"/>
</dbReference>
<name>A0A3L6G1G2_MAIZE</name>
<evidence type="ECO:0000256" key="2">
    <source>
        <dbReference type="ARBA" id="ARBA00022490"/>
    </source>
</evidence>
<evidence type="ECO:0000256" key="3">
    <source>
        <dbReference type="ARBA" id="ARBA00022927"/>
    </source>
</evidence>
<dbReference type="PANTHER" id="PTHR10997">
    <property type="entry name" value="IMPORTIN-7, 8, 11"/>
    <property type="match status" value="1"/>
</dbReference>
<protein>
    <submittedName>
        <fullName evidence="4">Importin beta-like SAD2</fullName>
    </submittedName>
</protein>
<dbReference type="InterPro" id="IPR016024">
    <property type="entry name" value="ARM-type_fold"/>
</dbReference>
<dbReference type="GO" id="GO:0005737">
    <property type="term" value="C:cytoplasm"/>
    <property type="evidence" value="ECO:0007669"/>
    <property type="project" value="UniProtKB-SubCell"/>
</dbReference>
<proteinExistence type="predicted"/>
<organism evidence="4">
    <name type="scientific">Zea mays</name>
    <name type="common">Maize</name>
    <dbReference type="NCBI Taxonomy" id="4577"/>
    <lineage>
        <taxon>Eukaryota</taxon>
        <taxon>Viridiplantae</taxon>
        <taxon>Streptophyta</taxon>
        <taxon>Embryophyta</taxon>
        <taxon>Tracheophyta</taxon>
        <taxon>Spermatophyta</taxon>
        <taxon>Magnoliopsida</taxon>
        <taxon>Liliopsida</taxon>
        <taxon>Poales</taxon>
        <taxon>Poaceae</taxon>
        <taxon>PACMAD clade</taxon>
        <taxon>Panicoideae</taxon>
        <taxon>Andropogonodae</taxon>
        <taxon>Andropogoneae</taxon>
        <taxon>Tripsacinae</taxon>
        <taxon>Zea</taxon>
    </lineage>
</organism>
<evidence type="ECO:0000313" key="4">
    <source>
        <dbReference type="EMBL" id="PWZ40959.1"/>
    </source>
</evidence>
<accession>A0A3L6G1G2</accession>
<reference evidence="4" key="1">
    <citation type="journal article" date="2018" name="Nat. Genet.">
        <title>Extensive intraspecific gene order and gene structural variations between Mo17 and other maize genomes.</title>
        <authorList>
            <person name="Sun S."/>
            <person name="Zhou Y."/>
            <person name="Chen J."/>
            <person name="Shi J."/>
            <person name="Zhao H."/>
            <person name="Zhao H."/>
            <person name="Song W."/>
            <person name="Zhang M."/>
            <person name="Cui Y."/>
            <person name="Dong X."/>
            <person name="Liu H."/>
            <person name="Ma X."/>
            <person name="Jiao Y."/>
            <person name="Wang B."/>
            <person name="Wei X."/>
            <person name="Stein J.C."/>
            <person name="Glaubitz J.C."/>
            <person name="Lu F."/>
            <person name="Yu G."/>
            <person name="Liang C."/>
            <person name="Fengler K."/>
            <person name="Li B."/>
            <person name="Rafalski A."/>
            <person name="Schnable P.S."/>
            <person name="Ware D.H."/>
            <person name="Buckler E.S."/>
            <person name="Lai J."/>
        </authorList>
    </citation>
    <scope>NUCLEOTIDE SEQUENCE [LARGE SCALE GENOMIC DNA]</scope>
    <source>
        <tissue evidence="4">Seedling</tissue>
    </source>
</reference>
<gene>
    <name evidence="4" type="primary">At3g59020_2</name>
    <name evidence="4" type="ORF">Zm00014a_016112</name>
</gene>
<dbReference type="EMBL" id="NCVQ01000003">
    <property type="protein sequence ID" value="PWZ40959.1"/>
    <property type="molecule type" value="Genomic_DNA"/>
</dbReference>
<dbReference type="GO" id="GO:0015031">
    <property type="term" value="P:protein transport"/>
    <property type="evidence" value="ECO:0007669"/>
    <property type="project" value="UniProtKB-KW"/>
</dbReference>
<keyword evidence="3" id="KW-0653">Protein transport</keyword>
<dbReference type="AlphaFoldDB" id="A0A3L6G1G2"/>
<comment type="caution">
    <text evidence="4">The sequence shown here is derived from an EMBL/GenBank/DDBJ whole genome shotgun (WGS) entry which is preliminary data.</text>
</comment>
<comment type="subcellular location">
    <subcellularLocation>
        <location evidence="1">Cytoplasm</location>
    </subcellularLocation>
</comment>
<keyword evidence="3" id="KW-0813">Transport</keyword>
<sequence length="156" mass="18383">MTKSYGKKIPMNMFARAMVNLLLSVYQSWLEWVITDKNHVVFVFVSVQQYIIEDLYSPRTAAMDFVSELIRKRGKNNLQKFIHFIVDIFRRYDEAPADLKPYRQKDGALLAIGTLRDKLKQTDPYKTELESMLVRHVFPEFNSRVGHLALHWSIMI</sequence>
<dbReference type="Proteomes" id="UP000251960">
    <property type="component" value="Chromosome 2"/>
</dbReference>
<dbReference type="SUPFAM" id="SSF48371">
    <property type="entry name" value="ARM repeat"/>
    <property type="match status" value="1"/>
</dbReference>
<dbReference type="InterPro" id="IPR011989">
    <property type="entry name" value="ARM-like"/>
</dbReference>
<evidence type="ECO:0000256" key="1">
    <source>
        <dbReference type="ARBA" id="ARBA00004496"/>
    </source>
</evidence>
<dbReference type="PANTHER" id="PTHR10997:SF18">
    <property type="entry name" value="D-IMPORTIN 7_RANBP7"/>
    <property type="match status" value="1"/>
</dbReference>